<dbReference type="STRING" id="371042.NG99_04585"/>
<dbReference type="AlphaFoldDB" id="A0A0A3ZCB9"/>
<dbReference type="Proteomes" id="UP000030351">
    <property type="component" value="Unassembled WGS sequence"/>
</dbReference>
<gene>
    <name evidence="1" type="ORF">NG99_04585</name>
</gene>
<reference evidence="1 2" key="1">
    <citation type="submission" date="2014-10" db="EMBL/GenBank/DDBJ databases">
        <title>Genome sequence of Erwinia typographi M043b.</title>
        <authorList>
            <person name="Chan K.-G."/>
            <person name="Tan W.-S."/>
        </authorList>
    </citation>
    <scope>NUCLEOTIDE SEQUENCE [LARGE SCALE GENOMIC DNA]</scope>
    <source>
        <strain evidence="1 2">M043b</strain>
    </source>
</reference>
<organism evidence="1 2">
    <name type="scientific">Erwinia typographi</name>
    <dbReference type="NCBI Taxonomy" id="371042"/>
    <lineage>
        <taxon>Bacteria</taxon>
        <taxon>Pseudomonadati</taxon>
        <taxon>Pseudomonadota</taxon>
        <taxon>Gammaproteobacteria</taxon>
        <taxon>Enterobacterales</taxon>
        <taxon>Erwiniaceae</taxon>
        <taxon>Erwinia</taxon>
    </lineage>
</organism>
<dbReference type="EMBL" id="JRUQ01000018">
    <property type="protein sequence ID" value="KGT95301.1"/>
    <property type="molecule type" value="Genomic_DNA"/>
</dbReference>
<evidence type="ECO:0000313" key="1">
    <source>
        <dbReference type="EMBL" id="KGT95301.1"/>
    </source>
</evidence>
<keyword evidence="2" id="KW-1185">Reference proteome</keyword>
<sequence>MSDLYVGPIVLEVNGTEIEIVSVSPTVDTGRKLVKTMNSTGRAKGHVNGIATYNLTLEAVKPKGHTIVWENIVDGKLTLYPQDTADGDKTITYQNFTVQTVGDQYNVDNEARVSISGFALNRIEE</sequence>
<accession>A0A0A3ZCB9</accession>
<proteinExistence type="predicted"/>
<protein>
    <submittedName>
        <fullName evidence="1">Phage tail protein</fullName>
    </submittedName>
</protein>
<dbReference type="OrthoDB" id="5455158at2"/>
<comment type="caution">
    <text evidence="1">The sequence shown here is derived from an EMBL/GenBank/DDBJ whole genome shotgun (WGS) entry which is preliminary data.</text>
</comment>
<dbReference type="RefSeq" id="WP_034888868.1">
    <property type="nucleotide sequence ID" value="NZ_JRUQ01000018.1"/>
</dbReference>
<evidence type="ECO:0000313" key="2">
    <source>
        <dbReference type="Proteomes" id="UP000030351"/>
    </source>
</evidence>
<dbReference type="eggNOG" id="ENOG5032TY9">
    <property type="taxonomic scope" value="Bacteria"/>
</dbReference>
<name>A0A0A3ZCB9_9GAMM</name>